<dbReference type="EMBL" id="CAJNOC010001942">
    <property type="protein sequence ID" value="CAF0902103.1"/>
    <property type="molecule type" value="Genomic_DNA"/>
</dbReference>
<dbReference type="AlphaFoldDB" id="A0A813ZNL1"/>
<gene>
    <name evidence="1" type="ORF">OXX778_LOCUS11451</name>
</gene>
<sequence length="441" mass="51489">MKQFNGFFGCTKCYQPGESLKTKNNGTVHVYPYKIYNAEGPLRDHSRYHKDLLKCLESGNVFRGVMGPCILNELKYYYPIEGTMIDYMHTILEGVVRKLTEYWFDEKFSRENFSLRPYLTSINNNLKEIRVPKFIPRVPREINSIKYWKASEYLAFILYYALPLFRNRMKLNQINHLINLIISIEYLLKKFVDKTFLGSIQILLKDFMIGMSEIYGAHSMLSGIHELVHLTRDIKNIGNLNDFNCFQFENFNRELLRLVKSKSSLGIGLINSFESIKLSSFLNFKENSEGFSAKSQNKYNIKLNINQNLIDKDEKKNIDALFLSKSYSVIKYCKINGIFYSSLFYKKTKRCDFCIEFGSKFGLIKYFVTDNIDTYAVCKTLSKLHNPFYNPRIPDLKSSMNICLQTQSIFIAPVKDLEKCAFIEANNTIYVSNMNVSHLFN</sequence>
<dbReference type="OrthoDB" id="7696251at2759"/>
<proteinExistence type="predicted"/>
<dbReference type="PANTHER" id="PTHR46579:SF1">
    <property type="entry name" value="F5_8 TYPE C DOMAIN-CONTAINING PROTEIN"/>
    <property type="match status" value="1"/>
</dbReference>
<dbReference type="Proteomes" id="UP000663879">
    <property type="component" value="Unassembled WGS sequence"/>
</dbReference>
<evidence type="ECO:0008006" key="3">
    <source>
        <dbReference type="Google" id="ProtNLM"/>
    </source>
</evidence>
<dbReference type="PANTHER" id="PTHR46579">
    <property type="entry name" value="F5/8 TYPE C DOMAIN-CONTAINING PROTEIN-RELATED"/>
    <property type="match status" value="1"/>
</dbReference>
<organism evidence="1 2">
    <name type="scientific">Brachionus calyciflorus</name>
    <dbReference type="NCBI Taxonomy" id="104777"/>
    <lineage>
        <taxon>Eukaryota</taxon>
        <taxon>Metazoa</taxon>
        <taxon>Spiralia</taxon>
        <taxon>Gnathifera</taxon>
        <taxon>Rotifera</taxon>
        <taxon>Eurotatoria</taxon>
        <taxon>Monogononta</taxon>
        <taxon>Pseudotrocha</taxon>
        <taxon>Ploima</taxon>
        <taxon>Brachionidae</taxon>
        <taxon>Brachionus</taxon>
    </lineage>
</organism>
<keyword evidence="2" id="KW-1185">Reference proteome</keyword>
<accession>A0A813ZNL1</accession>
<evidence type="ECO:0000313" key="1">
    <source>
        <dbReference type="EMBL" id="CAF0902103.1"/>
    </source>
</evidence>
<protein>
    <recommendedName>
        <fullName evidence="3">Transposase domain-containing protein</fullName>
    </recommendedName>
</protein>
<name>A0A813ZNL1_9BILA</name>
<reference evidence="1" key="1">
    <citation type="submission" date="2021-02" db="EMBL/GenBank/DDBJ databases">
        <authorList>
            <person name="Nowell W R."/>
        </authorList>
    </citation>
    <scope>NUCLEOTIDE SEQUENCE</scope>
    <source>
        <strain evidence="1">Ploen Becks lab</strain>
    </source>
</reference>
<comment type="caution">
    <text evidence="1">The sequence shown here is derived from an EMBL/GenBank/DDBJ whole genome shotgun (WGS) entry which is preliminary data.</text>
</comment>
<evidence type="ECO:0000313" key="2">
    <source>
        <dbReference type="Proteomes" id="UP000663879"/>
    </source>
</evidence>